<dbReference type="PROSITE" id="PS50893">
    <property type="entry name" value="ABC_TRANSPORTER_2"/>
    <property type="match status" value="2"/>
</dbReference>
<dbReference type="Proteomes" id="UP000250192">
    <property type="component" value="Unassembled WGS sequence"/>
</dbReference>
<dbReference type="GO" id="GO:0015833">
    <property type="term" value="P:peptide transport"/>
    <property type="evidence" value="ECO:0007669"/>
    <property type="project" value="InterPro"/>
</dbReference>
<dbReference type="PROSITE" id="PS00675">
    <property type="entry name" value="SIGMA54_INTERACT_1"/>
    <property type="match status" value="1"/>
</dbReference>
<keyword evidence="3" id="KW-0547">Nucleotide-binding</keyword>
<dbReference type="OrthoDB" id="4008250at2"/>
<dbReference type="InterPro" id="IPR050319">
    <property type="entry name" value="ABC_transp_ATP-bind"/>
</dbReference>
<dbReference type="GO" id="GO:0016887">
    <property type="term" value="F:ATP hydrolysis activity"/>
    <property type="evidence" value="ECO:0007669"/>
    <property type="project" value="InterPro"/>
</dbReference>
<keyword evidence="6" id="KW-0378">Hydrolase</keyword>
<dbReference type="PANTHER" id="PTHR43776:SF7">
    <property type="entry name" value="D,D-DIPEPTIDE TRANSPORT ATP-BINDING PROTEIN DDPF-RELATED"/>
    <property type="match status" value="1"/>
</dbReference>
<evidence type="ECO:0000256" key="4">
    <source>
        <dbReference type="ARBA" id="ARBA00022840"/>
    </source>
</evidence>
<dbReference type="Gene3D" id="3.40.50.300">
    <property type="entry name" value="P-loop containing nucleotide triphosphate hydrolases"/>
    <property type="match status" value="2"/>
</dbReference>
<dbReference type="InterPro" id="IPR003593">
    <property type="entry name" value="AAA+_ATPase"/>
</dbReference>
<evidence type="ECO:0000256" key="2">
    <source>
        <dbReference type="ARBA" id="ARBA00022448"/>
    </source>
</evidence>
<evidence type="ECO:0000313" key="7">
    <source>
        <dbReference type="Proteomes" id="UP000250192"/>
    </source>
</evidence>
<evidence type="ECO:0000259" key="5">
    <source>
        <dbReference type="PROSITE" id="PS50893"/>
    </source>
</evidence>
<dbReference type="GO" id="GO:0055085">
    <property type="term" value="P:transmembrane transport"/>
    <property type="evidence" value="ECO:0007669"/>
    <property type="project" value="UniProtKB-ARBA"/>
</dbReference>
<dbReference type="InterPro" id="IPR025662">
    <property type="entry name" value="Sigma_54_int_dom_ATP-bd_1"/>
</dbReference>
<dbReference type="GeneID" id="93757397"/>
<comment type="similarity">
    <text evidence="1">Belongs to the ABC transporter superfamily.</text>
</comment>
<dbReference type="InterPro" id="IPR017871">
    <property type="entry name" value="ABC_transporter-like_CS"/>
</dbReference>
<dbReference type="SMART" id="SM00382">
    <property type="entry name" value="AAA"/>
    <property type="match status" value="2"/>
</dbReference>
<evidence type="ECO:0000256" key="1">
    <source>
        <dbReference type="ARBA" id="ARBA00005417"/>
    </source>
</evidence>
<dbReference type="CDD" id="cd03257">
    <property type="entry name" value="ABC_NikE_OppD_transporters"/>
    <property type="match status" value="2"/>
</dbReference>
<protein>
    <submittedName>
        <fullName evidence="6">Glutathione import ATP-binding protein GsiA</fullName>
        <ecNumber evidence="6">3.6.3.-</ecNumber>
    </submittedName>
</protein>
<evidence type="ECO:0000313" key="6">
    <source>
        <dbReference type="EMBL" id="SPT54819.1"/>
    </source>
</evidence>
<dbReference type="EC" id="3.6.3.-" evidence="6"/>
<dbReference type="Pfam" id="PF00005">
    <property type="entry name" value="ABC_tran"/>
    <property type="match status" value="2"/>
</dbReference>
<keyword evidence="2" id="KW-0813">Transport</keyword>
<name>A0A2X0TZ87_9ACTO</name>
<dbReference type="RefSeq" id="WP_111822946.1">
    <property type="nucleotide sequence ID" value="NZ_CBDERX010000072.1"/>
</dbReference>
<dbReference type="Pfam" id="PF08352">
    <property type="entry name" value="oligo_HPY"/>
    <property type="match status" value="2"/>
</dbReference>
<feature type="domain" description="ABC transporter" evidence="5">
    <location>
        <begin position="279"/>
        <end position="507"/>
    </location>
</feature>
<dbReference type="AlphaFoldDB" id="A0A2X0TZ87"/>
<organism evidence="6 7">
    <name type="scientific">Schaalia odontolytica</name>
    <dbReference type="NCBI Taxonomy" id="1660"/>
    <lineage>
        <taxon>Bacteria</taxon>
        <taxon>Bacillati</taxon>
        <taxon>Actinomycetota</taxon>
        <taxon>Actinomycetes</taxon>
        <taxon>Actinomycetales</taxon>
        <taxon>Actinomycetaceae</taxon>
        <taxon>Schaalia</taxon>
    </lineage>
</organism>
<dbReference type="InterPro" id="IPR027417">
    <property type="entry name" value="P-loop_NTPase"/>
</dbReference>
<evidence type="ECO:0000256" key="3">
    <source>
        <dbReference type="ARBA" id="ARBA00022741"/>
    </source>
</evidence>
<feature type="domain" description="ABC transporter" evidence="5">
    <location>
        <begin position="13"/>
        <end position="254"/>
    </location>
</feature>
<proteinExistence type="inferred from homology"/>
<sequence length="518" mass="55185">MSTATIRDSGDGLVASHVSVTDRCGRVIVDDVSVNARSGRTLVIVGESGAGKSMLARTLCALTPSALSPSGTVSLGGEAYDLVADQGRLKKQRGGGIVWLPQDPFTSLAPTLPCGEQITAARTGRRLERAQRARSLLDDVGLDARVARSYPHELSGGMRQRVAIAAALDSEPRVLIADEPTTALDVTTQRDILTLLTRLRNEHDMALVLVTHDLALARQFGDDVIVMKDGQIVEEGPVNEVLTSPVHEYTKRLADAEPRIDGPNPREGKSTSDGVETIVEVRDLTKVFRSRKDSHIALMDVSLDIARGESIGIVGESGSGKTTLARIIIGLEHADSGTVRVNAQADRGPAVGIVFQNPYSALNPARTIGQTLAEAASVAGRPASDVTDLLTAVELPAEYAKHRPSRLSGGERQRVAIARALATLPSVLIADEAVSALDVSVQASILDLLMRLQAERGFALVFITHDLVVARAMCDRLVIMKDGLVVEEGPTEEILHSPSEEYTVQLLSAVPGRDMEAV</sequence>
<dbReference type="InterPro" id="IPR003439">
    <property type="entry name" value="ABC_transporter-like_ATP-bd"/>
</dbReference>
<accession>A0A2X0TZ87</accession>
<dbReference type="PANTHER" id="PTHR43776">
    <property type="entry name" value="TRANSPORT ATP-BINDING PROTEIN"/>
    <property type="match status" value="1"/>
</dbReference>
<reference evidence="6 7" key="1">
    <citation type="submission" date="2018-06" db="EMBL/GenBank/DDBJ databases">
        <authorList>
            <consortium name="Pathogen Informatics"/>
            <person name="Doyle S."/>
        </authorList>
    </citation>
    <scope>NUCLEOTIDE SEQUENCE [LARGE SCALE GENOMIC DNA]</scope>
    <source>
        <strain evidence="6 7">NCTC9935</strain>
    </source>
</reference>
<keyword evidence="7" id="KW-1185">Reference proteome</keyword>
<gene>
    <name evidence="6" type="primary">gsiA_3</name>
    <name evidence="6" type="ORF">NCTC9935_00367</name>
</gene>
<keyword evidence="4 6" id="KW-0067">ATP-binding</keyword>
<dbReference type="GO" id="GO:0005524">
    <property type="term" value="F:ATP binding"/>
    <property type="evidence" value="ECO:0007669"/>
    <property type="project" value="UniProtKB-KW"/>
</dbReference>
<dbReference type="PROSITE" id="PS00211">
    <property type="entry name" value="ABC_TRANSPORTER_1"/>
    <property type="match status" value="2"/>
</dbReference>
<dbReference type="InterPro" id="IPR013563">
    <property type="entry name" value="Oligopep_ABC_C"/>
</dbReference>
<dbReference type="EMBL" id="UAPR01000001">
    <property type="protein sequence ID" value="SPT54819.1"/>
    <property type="molecule type" value="Genomic_DNA"/>
</dbReference>
<dbReference type="SUPFAM" id="SSF52540">
    <property type="entry name" value="P-loop containing nucleoside triphosphate hydrolases"/>
    <property type="match status" value="2"/>
</dbReference>